<keyword evidence="1" id="KW-0175">Coiled coil</keyword>
<sequence>MSQQINLYQAEFRPRQVVFPAAGMLRAALLWLLGLAAIYGYGAWQLHDTRDAMLQLEHRVQAIEQRVEAQRRQQDGGKSAAELVQQAEAAEAKLKALNNAAAAVEAGAIGSDKGWSGHFHAFARAVVPGVWLTGFQIGTRGEIAKLSGRALDSEGPARFLHGLREQHLFQGLQFSFLQIAKGGEGRHLDFTLQAQVEPAQAITQTKAPAPATEARP</sequence>
<keyword evidence="4" id="KW-1185">Reference proteome</keyword>
<keyword evidence="2" id="KW-1133">Transmembrane helix</keyword>
<feature type="transmembrane region" description="Helical" evidence="2">
    <location>
        <begin position="21"/>
        <end position="44"/>
    </location>
</feature>
<dbReference type="RefSeq" id="WP_126463720.1">
    <property type="nucleotide sequence ID" value="NZ_AP018721.1"/>
</dbReference>
<evidence type="ECO:0000313" key="3">
    <source>
        <dbReference type="EMBL" id="TCS71893.1"/>
    </source>
</evidence>
<evidence type="ECO:0000256" key="2">
    <source>
        <dbReference type="SAM" id="Phobius"/>
    </source>
</evidence>
<keyword evidence="2" id="KW-0472">Membrane</keyword>
<protein>
    <submittedName>
        <fullName evidence="3">Fimbrial assembly protein PilN</fullName>
    </submittedName>
</protein>
<dbReference type="EMBL" id="SLZY01000007">
    <property type="protein sequence ID" value="TCS71893.1"/>
    <property type="molecule type" value="Genomic_DNA"/>
</dbReference>
<gene>
    <name evidence="3" type="ORF">EDC61_10731</name>
</gene>
<reference evidence="3 4" key="1">
    <citation type="submission" date="2019-03" db="EMBL/GenBank/DDBJ databases">
        <title>Genomic Encyclopedia of Type Strains, Phase IV (KMG-IV): sequencing the most valuable type-strain genomes for metagenomic binning, comparative biology and taxonomic classification.</title>
        <authorList>
            <person name="Goeker M."/>
        </authorList>
    </citation>
    <scope>NUCLEOTIDE SEQUENCE [LARGE SCALE GENOMIC DNA]</scope>
    <source>
        <strain evidence="3 4">DSM 103923</strain>
    </source>
</reference>
<keyword evidence="2" id="KW-0812">Transmembrane</keyword>
<organism evidence="3 4">
    <name type="scientific">Sulfuritortus calidifontis</name>
    <dbReference type="NCBI Taxonomy" id="1914471"/>
    <lineage>
        <taxon>Bacteria</taxon>
        <taxon>Pseudomonadati</taxon>
        <taxon>Pseudomonadota</taxon>
        <taxon>Betaproteobacteria</taxon>
        <taxon>Nitrosomonadales</taxon>
        <taxon>Thiobacillaceae</taxon>
        <taxon>Sulfuritortus</taxon>
    </lineage>
</organism>
<dbReference type="PANTHER" id="PTHR40278">
    <property type="entry name" value="DNA UTILIZATION PROTEIN HOFN"/>
    <property type="match status" value="1"/>
</dbReference>
<dbReference type="Proteomes" id="UP000295135">
    <property type="component" value="Unassembled WGS sequence"/>
</dbReference>
<name>A0A4R3JVD9_9PROT</name>
<dbReference type="PANTHER" id="PTHR40278:SF1">
    <property type="entry name" value="DNA UTILIZATION PROTEIN HOFN"/>
    <property type="match status" value="1"/>
</dbReference>
<dbReference type="AlphaFoldDB" id="A0A4R3JVD9"/>
<dbReference type="Pfam" id="PF05137">
    <property type="entry name" value="PilN"/>
    <property type="match status" value="1"/>
</dbReference>
<feature type="coiled-coil region" evidence="1">
    <location>
        <begin position="46"/>
        <end position="107"/>
    </location>
</feature>
<proteinExistence type="predicted"/>
<evidence type="ECO:0000256" key="1">
    <source>
        <dbReference type="SAM" id="Coils"/>
    </source>
</evidence>
<dbReference type="InterPro" id="IPR052534">
    <property type="entry name" value="Extracell_DNA_Util/SecSys_Comp"/>
</dbReference>
<comment type="caution">
    <text evidence="3">The sequence shown here is derived from an EMBL/GenBank/DDBJ whole genome shotgun (WGS) entry which is preliminary data.</text>
</comment>
<evidence type="ECO:0000313" key="4">
    <source>
        <dbReference type="Proteomes" id="UP000295135"/>
    </source>
</evidence>
<dbReference type="OrthoDB" id="5405677at2"/>
<dbReference type="InterPro" id="IPR007813">
    <property type="entry name" value="PilN"/>
</dbReference>
<accession>A0A4R3JVD9</accession>